<evidence type="ECO:0000256" key="1">
    <source>
        <dbReference type="ARBA" id="ARBA00022692"/>
    </source>
</evidence>
<feature type="transmembrane region" description="Helical" evidence="4">
    <location>
        <begin position="168"/>
        <end position="188"/>
    </location>
</feature>
<evidence type="ECO:0000256" key="4">
    <source>
        <dbReference type="SAM" id="Phobius"/>
    </source>
</evidence>
<sequence length="428" mass="46119">MPSDTPYAAELKRWRLLAYVQAAAGFEAFSMATLVVFFVEYASFSFEAFSTFTASLFILLCLFEIPAGAMADRFGRKLCLVLGNAIYACGMAALLTSRNTAALPWIAVLYSGGSALASGAFQSMMFDRFSALGATAQFHVAMAKATGIGLWASAIAAFLGGAMAAVSLALPLTVDALLLTLLTLVLWWKVPSAQGGEKYEHLTAGTPTPQDHVAPSSHSFRELLGLALQFCASSRVWCFLVLTSALTFAGIRASFNLYQPLLRDAAVAVEWFGVIFGCLVLCAGICSQLFSRIKKSWLDRGHIELAIIALFVVSLSLFVLNRFPPLWLIGCIAAHQIVRGLYPSYYSYRLNQAIPAAHPARTTLLSMAQWARALVSAIAIFCIGLLTENSDMATSFIVLNVVIAIGLLAAYALHYSARYGHHSTTSDA</sequence>
<accession>A0A5E5BNI3</accession>
<dbReference type="InterPro" id="IPR053160">
    <property type="entry name" value="MFS_DHA3_Transporter"/>
</dbReference>
<keyword evidence="1 4" id="KW-0812">Transmembrane</keyword>
<feature type="transmembrane region" description="Helical" evidence="4">
    <location>
        <begin position="102"/>
        <end position="121"/>
    </location>
</feature>
<feature type="transmembrane region" description="Helical" evidence="4">
    <location>
        <begin position="392"/>
        <end position="413"/>
    </location>
</feature>
<dbReference type="PANTHER" id="PTHR23530:SF1">
    <property type="entry name" value="PERMEASE, MAJOR FACILITATOR SUPERFAMILY-RELATED"/>
    <property type="match status" value="1"/>
</dbReference>
<gene>
    <name evidence="5" type="ORF">PBR20603_00842</name>
</gene>
<dbReference type="Gene3D" id="1.20.1250.20">
    <property type="entry name" value="MFS general substrate transporter like domains"/>
    <property type="match status" value="1"/>
</dbReference>
<evidence type="ECO:0000256" key="3">
    <source>
        <dbReference type="ARBA" id="ARBA00023136"/>
    </source>
</evidence>
<feature type="transmembrane region" description="Helical" evidence="4">
    <location>
        <begin position="78"/>
        <end position="96"/>
    </location>
</feature>
<feature type="transmembrane region" description="Helical" evidence="4">
    <location>
        <begin position="141"/>
        <end position="162"/>
    </location>
</feature>
<dbReference type="SUPFAM" id="SSF103473">
    <property type="entry name" value="MFS general substrate transporter"/>
    <property type="match status" value="1"/>
</dbReference>
<dbReference type="AlphaFoldDB" id="A0A5E5BNI3"/>
<feature type="transmembrane region" description="Helical" evidence="4">
    <location>
        <begin position="271"/>
        <end position="290"/>
    </location>
</feature>
<dbReference type="InterPro" id="IPR036259">
    <property type="entry name" value="MFS_trans_sf"/>
</dbReference>
<feature type="transmembrane region" description="Helical" evidence="4">
    <location>
        <begin position="302"/>
        <end position="320"/>
    </location>
</feature>
<feature type="transmembrane region" description="Helical" evidence="4">
    <location>
        <begin position="16"/>
        <end position="38"/>
    </location>
</feature>
<dbReference type="EMBL" id="CABPST010000001">
    <property type="protein sequence ID" value="VVE86918.1"/>
    <property type="molecule type" value="Genomic_DNA"/>
</dbReference>
<dbReference type="Pfam" id="PF07690">
    <property type="entry name" value="MFS_1"/>
    <property type="match status" value="1"/>
</dbReference>
<keyword evidence="2 4" id="KW-1133">Transmembrane helix</keyword>
<feature type="transmembrane region" description="Helical" evidence="4">
    <location>
        <begin position="44"/>
        <end position="66"/>
    </location>
</feature>
<evidence type="ECO:0000256" key="2">
    <source>
        <dbReference type="ARBA" id="ARBA00022989"/>
    </source>
</evidence>
<feature type="transmembrane region" description="Helical" evidence="4">
    <location>
        <begin position="363"/>
        <end position="386"/>
    </location>
</feature>
<dbReference type="CDD" id="cd06174">
    <property type="entry name" value="MFS"/>
    <property type="match status" value="1"/>
</dbReference>
<keyword evidence="6" id="KW-1185">Reference proteome</keyword>
<dbReference type="Proteomes" id="UP000382040">
    <property type="component" value="Unassembled WGS sequence"/>
</dbReference>
<dbReference type="InterPro" id="IPR011701">
    <property type="entry name" value="MFS"/>
</dbReference>
<dbReference type="GO" id="GO:0022857">
    <property type="term" value="F:transmembrane transporter activity"/>
    <property type="evidence" value="ECO:0007669"/>
    <property type="project" value="InterPro"/>
</dbReference>
<name>A0A5E5BNI3_9BURK</name>
<evidence type="ECO:0008006" key="7">
    <source>
        <dbReference type="Google" id="ProtNLM"/>
    </source>
</evidence>
<organism evidence="5 6">
    <name type="scientific">Pandoraea bronchicola</name>
    <dbReference type="NCBI Taxonomy" id="2508287"/>
    <lineage>
        <taxon>Bacteria</taxon>
        <taxon>Pseudomonadati</taxon>
        <taxon>Pseudomonadota</taxon>
        <taxon>Betaproteobacteria</taxon>
        <taxon>Burkholderiales</taxon>
        <taxon>Burkholderiaceae</taxon>
        <taxon>Pandoraea</taxon>
    </lineage>
</organism>
<keyword evidence="3 4" id="KW-0472">Membrane</keyword>
<dbReference type="PANTHER" id="PTHR23530">
    <property type="entry name" value="TRANSPORT PROTEIN-RELATED"/>
    <property type="match status" value="1"/>
</dbReference>
<reference evidence="5 6" key="1">
    <citation type="submission" date="2019-08" db="EMBL/GenBank/DDBJ databases">
        <authorList>
            <person name="Peeters C."/>
        </authorList>
    </citation>
    <scope>NUCLEOTIDE SEQUENCE [LARGE SCALE GENOMIC DNA]</scope>
    <source>
        <strain evidence="5 6">LMG 20603</strain>
    </source>
</reference>
<proteinExistence type="predicted"/>
<evidence type="ECO:0000313" key="6">
    <source>
        <dbReference type="Proteomes" id="UP000382040"/>
    </source>
</evidence>
<dbReference type="RefSeq" id="WP_174977767.1">
    <property type="nucleotide sequence ID" value="NZ_CABPST010000001.1"/>
</dbReference>
<evidence type="ECO:0000313" key="5">
    <source>
        <dbReference type="EMBL" id="VVE86918.1"/>
    </source>
</evidence>
<feature type="transmembrane region" description="Helical" evidence="4">
    <location>
        <begin position="226"/>
        <end position="251"/>
    </location>
</feature>
<protein>
    <recommendedName>
        <fullName evidence="7">MFS transporter</fullName>
    </recommendedName>
</protein>